<dbReference type="RefSeq" id="WP_380000208.1">
    <property type="nucleotide sequence ID" value="NZ_JBHSGN010000123.1"/>
</dbReference>
<evidence type="ECO:0000313" key="2">
    <source>
        <dbReference type="Proteomes" id="UP001596023"/>
    </source>
</evidence>
<sequence length="453" mass="51323">MQILFNKNGTPLMMSCSSTFLNTTGSPSGITPEEKKKLIQTVDTKPDQDFTQLAGIRLLSWKDNNDFPQWADRIITSTGVLNTGLKFIRNFTLGQGIHACKIDGYDQDGNELLIPYPNPEVQKIVSSRVIRRYMERVARDYFKFGCGFVQNVTNMDGSRIVGLNPLNAYFCRLSERDPNGREKCVISGKWPDTPGAGDYKVLDVLSEYDPELDLDIRRFEGKSKDSTVMVIRDSWSNRDTYGEPIWLACFLAGWIDIAKQVPRYLQKVYKNQATWKWHIQIPYAFWDKKFPEADFDTVAEREKAIQDYMDDVERNLLGVDNAEKPIFTFFAVNENGKVEEEWKITPLDNKSKEGDKLVTSAAANSEILFSLMINPNVLGAGMPGGTYAGNQGGSNIREAFLVNIANAWIDRQNFLDPVEIMLRYNGYEDVSLRFRNTILTTLNTGAGTQQNIA</sequence>
<name>A0ABV9L367_9BACT</name>
<accession>A0ABV9L367</accession>
<keyword evidence="2" id="KW-1185">Reference proteome</keyword>
<reference evidence="2" key="1">
    <citation type="journal article" date="2019" name="Int. J. Syst. Evol. Microbiol.">
        <title>The Global Catalogue of Microorganisms (GCM) 10K type strain sequencing project: providing services to taxonomists for standard genome sequencing and annotation.</title>
        <authorList>
            <consortium name="The Broad Institute Genomics Platform"/>
            <consortium name="The Broad Institute Genome Sequencing Center for Infectious Disease"/>
            <person name="Wu L."/>
            <person name="Ma J."/>
        </authorList>
    </citation>
    <scope>NUCLEOTIDE SEQUENCE [LARGE SCALE GENOMIC DNA]</scope>
    <source>
        <strain evidence="2">CCUG 66188</strain>
    </source>
</reference>
<dbReference type="Proteomes" id="UP001596023">
    <property type="component" value="Unassembled WGS sequence"/>
</dbReference>
<evidence type="ECO:0000313" key="1">
    <source>
        <dbReference type="EMBL" id="MFC4676208.1"/>
    </source>
</evidence>
<proteinExistence type="predicted"/>
<evidence type="ECO:0008006" key="3">
    <source>
        <dbReference type="Google" id="ProtNLM"/>
    </source>
</evidence>
<organism evidence="1 2">
    <name type="scientific">Dysgonomonas termitidis</name>
    <dbReference type="NCBI Taxonomy" id="1516126"/>
    <lineage>
        <taxon>Bacteria</taxon>
        <taxon>Pseudomonadati</taxon>
        <taxon>Bacteroidota</taxon>
        <taxon>Bacteroidia</taxon>
        <taxon>Bacteroidales</taxon>
        <taxon>Dysgonomonadaceae</taxon>
        <taxon>Dysgonomonas</taxon>
    </lineage>
</organism>
<comment type="caution">
    <text evidence="1">The sequence shown here is derived from an EMBL/GenBank/DDBJ whole genome shotgun (WGS) entry which is preliminary data.</text>
</comment>
<dbReference type="EMBL" id="JBHSGN010000123">
    <property type="protein sequence ID" value="MFC4676208.1"/>
    <property type="molecule type" value="Genomic_DNA"/>
</dbReference>
<protein>
    <recommendedName>
        <fullName evidence="3">Phage portal protein</fullName>
    </recommendedName>
</protein>
<gene>
    <name evidence="1" type="ORF">ACFO6W_21200</name>
</gene>